<proteinExistence type="inferred from homology"/>
<reference evidence="14" key="3">
    <citation type="submission" date="2025-09" db="UniProtKB">
        <authorList>
            <consortium name="Ensembl"/>
        </authorList>
    </citation>
    <scope>IDENTIFICATION</scope>
</reference>
<dbReference type="GO" id="GO:0003677">
    <property type="term" value="F:DNA binding"/>
    <property type="evidence" value="ECO:0007669"/>
    <property type="project" value="UniProtKB-KW"/>
</dbReference>
<sequence length="55" mass="6424">MSTSRKLKSHGMRRSKSRSPHKGVKRGGSKRKYRKGNLKSRKRGDDANRNYRSHL</sequence>
<accession>A0A0D9R9I9</accession>
<dbReference type="Ensembl" id="ENSCSAT00000007092.1">
    <property type="protein sequence ID" value="ENSCSAP00000005278.1"/>
    <property type="gene ID" value="ENSCSAG00000009030.1"/>
</dbReference>
<dbReference type="GO" id="GO:0006337">
    <property type="term" value="P:nucleosome disassembly"/>
    <property type="evidence" value="ECO:0007669"/>
    <property type="project" value="Ensembl"/>
</dbReference>
<dbReference type="GeneTree" id="ENSGT00390000000539"/>
<keyword evidence="10" id="KW-0238">DNA-binding</keyword>
<dbReference type="OMA" id="FKSHGMR"/>
<dbReference type="AlphaFoldDB" id="A0A0D9R9I9"/>
<dbReference type="GO" id="GO:0035092">
    <property type="term" value="P:sperm DNA condensation"/>
    <property type="evidence" value="ECO:0007669"/>
    <property type="project" value="Ensembl"/>
</dbReference>
<feature type="region of interest" description="Disordered" evidence="13">
    <location>
        <begin position="1"/>
        <end position="55"/>
    </location>
</feature>
<comment type="subcellular location">
    <subcellularLocation>
        <location evidence="2">Chromosome</location>
    </subcellularLocation>
    <subcellularLocation>
        <location evidence="1">Nucleus</location>
    </subcellularLocation>
</comment>
<evidence type="ECO:0000256" key="7">
    <source>
        <dbReference type="ARBA" id="ARBA00022553"/>
    </source>
</evidence>
<reference evidence="14" key="2">
    <citation type="submission" date="2025-08" db="UniProtKB">
        <authorList>
            <consortium name="Ensembl"/>
        </authorList>
    </citation>
    <scope>IDENTIFICATION</scope>
</reference>
<evidence type="ECO:0000256" key="3">
    <source>
        <dbReference type="ARBA" id="ARBA00005481"/>
    </source>
</evidence>
<keyword evidence="15" id="KW-1185">Reference proteome</keyword>
<gene>
    <name evidence="14" type="primary">TNP1</name>
</gene>
<keyword evidence="9" id="KW-0744">Spermatogenesis</keyword>
<dbReference type="BioGRID-ORCS" id="103217829">
    <property type="hits" value="0 hits in 9 CRISPR screens"/>
</dbReference>
<dbReference type="EMBL" id="AQIB01004283">
    <property type="status" value="NOT_ANNOTATED_CDS"/>
    <property type="molecule type" value="Genomic_DNA"/>
</dbReference>
<dbReference type="GeneID" id="103217829"/>
<dbReference type="PROSITE" id="PS00541">
    <property type="entry name" value="TP1"/>
    <property type="match status" value="1"/>
</dbReference>
<dbReference type="STRING" id="60711.ENSCSAP00000005278"/>
<dbReference type="GO" id="GO:0007290">
    <property type="term" value="P:spermatid nucleus elongation"/>
    <property type="evidence" value="ECO:0007669"/>
    <property type="project" value="Ensembl"/>
</dbReference>
<evidence type="ECO:0000256" key="13">
    <source>
        <dbReference type="SAM" id="MobiDB-lite"/>
    </source>
</evidence>
<dbReference type="GO" id="GO:0030317">
    <property type="term" value="P:flagellated sperm motility"/>
    <property type="evidence" value="ECO:0007669"/>
    <property type="project" value="Ensembl"/>
</dbReference>
<dbReference type="KEGG" id="csab:103217829"/>
<dbReference type="GO" id="GO:0000012">
    <property type="term" value="P:single strand break repair"/>
    <property type="evidence" value="ECO:0007669"/>
    <property type="project" value="Ensembl"/>
</dbReference>
<keyword evidence="11" id="KW-0539">Nucleus</keyword>
<keyword evidence="5" id="KW-0158">Chromosome</keyword>
<protein>
    <recommendedName>
        <fullName evidence="4">Spermatid nuclear transition protein 1</fullName>
    </recommendedName>
</protein>
<dbReference type="Bgee" id="ENSCSAG00000009030">
    <property type="expression patterns" value="Expressed in caudate nucleus and 3 other cell types or tissues"/>
</dbReference>
<evidence type="ECO:0000256" key="4">
    <source>
        <dbReference type="ARBA" id="ARBA00015111"/>
    </source>
</evidence>
<keyword evidence="7" id="KW-0597">Phosphoprotein</keyword>
<evidence type="ECO:0000313" key="15">
    <source>
        <dbReference type="Proteomes" id="UP000029965"/>
    </source>
</evidence>
<feature type="compositionally biased region" description="Basic residues" evidence="13">
    <location>
        <begin position="1"/>
        <end position="42"/>
    </location>
</feature>
<evidence type="ECO:0000256" key="1">
    <source>
        <dbReference type="ARBA" id="ARBA00004123"/>
    </source>
</evidence>
<dbReference type="PANTHER" id="PTHR17486">
    <property type="entry name" value="SPERMATID NUCLEAR TRANSITION PROTEIN 1"/>
    <property type="match status" value="1"/>
</dbReference>
<keyword evidence="8" id="KW-0221">Differentiation</keyword>
<evidence type="ECO:0000256" key="6">
    <source>
        <dbReference type="ARBA" id="ARBA00022473"/>
    </source>
</evidence>
<keyword evidence="12" id="KW-0544">Nucleosome core</keyword>
<dbReference type="GO" id="GO:0000786">
    <property type="term" value="C:nucleosome"/>
    <property type="evidence" value="ECO:0007669"/>
    <property type="project" value="UniProtKB-KW"/>
</dbReference>
<evidence type="ECO:0000256" key="9">
    <source>
        <dbReference type="ARBA" id="ARBA00022871"/>
    </source>
</evidence>
<evidence type="ECO:0000256" key="12">
    <source>
        <dbReference type="ARBA" id="ARBA00023269"/>
    </source>
</evidence>
<dbReference type="GO" id="GO:0001673">
    <property type="term" value="C:male germ cell nucleus"/>
    <property type="evidence" value="ECO:0007669"/>
    <property type="project" value="TreeGrafter"/>
</dbReference>
<evidence type="ECO:0000256" key="8">
    <source>
        <dbReference type="ARBA" id="ARBA00022782"/>
    </source>
</evidence>
<evidence type="ECO:0000256" key="11">
    <source>
        <dbReference type="ARBA" id="ARBA00023242"/>
    </source>
</evidence>
<dbReference type="InterPro" id="IPR001319">
    <property type="entry name" value="Nuclear_transition_prot1"/>
</dbReference>
<dbReference type="RefSeq" id="XP_072876381.1">
    <property type="nucleotide sequence ID" value="XM_073020280.1"/>
</dbReference>
<evidence type="ECO:0000256" key="10">
    <source>
        <dbReference type="ARBA" id="ARBA00023125"/>
    </source>
</evidence>
<dbReference type="eggNOG" id="ENOG502TKT1">
    <property type="taxonomic scope" value="Eukaryota"/>
</dbReference>
<dbReference type="PANTHER" id="PTHR17486:SF0">
    <property type="entry name" value="SPERMATID NUCLEAR TRANSITION PROTEIN 1"/>
    <property type="match status" value="1"/>
</dbReference>
<keyword evidence="6" id="KW-0217">Developmental protein</keyword>
<organism evidence="14 15">
    <name type="scientific">Chlorocebus sabaeus</name>
    <name type="common">Green monkey</name>
    <name type="synonym">Simia sabaea</name>
    <dbReference type="NCBI Taxonomy" id="60711"/>
    <lineage>
        <taxon>Eukaryota</taxon>
        <taxon>Metazoa</taxon>
        <taxon>Chordata</taxon>
        <taxon>Craniata</taxon>
        <taxon>Vertebrata</taxon>
        <taxon>Euteleostomi</taxon>
        <taxon>Mammalia</taxon>
        <taxon>Eutheria</taxon>
        <taxon>Euarchontoglires</taxon>
        <taxon>Primates</taxon>
        <taxon>Haplorrhini</taxon>
        <taxon>Catarrhini</taxon>
        <taxon>Cercopithecidae</taxon>
        <taxon>Cercopithecinae</taxon>
        <taxon>Chlorocebus</taxon>
    </lineage>
</organism>
<evidence type="ECO:0000256" key="2">
    <source>
        <dbReference type="ARBA" id="ARBA00004286"/>
    </source>
</evidence>
<name>A0A0D9R9I9_CHLSB</name>
<evidence type="ECO:0000256" key="5">
    <source>
        <dbReference type="ARBA" id="ARBA00022454"/>
    </source>
</evidence>
<comment type="similarity">
    <text evidence="3">Belongs to the nuclear transition protein 1 family.</text>
</comment>
<dbReference type="InterPro" id="IPR020062">
    <property type="entry name" value="Nuclear_transition_prot1_CS"/>
</dbReference>
<dbReference type="Proteomes" id="UP000029965">
    <property type="component" value="Chromosome 10"/>
</dbReference>
<evidence type="ECO:0000313" key="14">
    <source>
        <dbReference type="Ensembl" id="ENSCSAP00000005278.1"/>
    </source>
</evidence>
<dbReference type="GO" id="GO:0045892">
    <property type="term" value="P:negative regulation of DNA-templated transcription"/>
    <property type="evidence" value="ECO:0007669"/>
    <property type="project" value="Ensembl"/>
</dbReference>
<dbReference type="GO" id="GO:0010954">
    <property type="term" value="P:positive regulation of protein processing"/>
    <property type="evidence" value="ECO:0007669"/>
    <property type="project" value="Ensembl"/>
</dbReference>
<dbReference type="GO" id="GO:0031507">
    <property type="term" value="P:heterochromatin formation"/>
    <property type="evidence" value="ECO:0007669"/>
    <property type="project" value="Ensembl"/>
</dbReference>
<reference evidence="14 15" key="1">
    <citation type="submission" date="2014-03" db="EMBL/GenBank/DDBJ databases">
        <authorList>
            <person name="Warren W."/>
            <person name="Wilson R.K."/>
        </authorList>
    </citation>
    <scope>NUCLEOTIDE SEQUENCE</scope>
</reference>
<dbReference type="Pfam" id="PF02079">
    <property type="entry name" value="TP1"/>
    <property type="match status" value="1"/>
</dbReference>